<dbReference type="Proteomes" id="UP000279384">
    <property type="component" value="Unassembled WGS sequence"/>
</dbReference>
<evidence type="ECO:0000256" key="1">
    <source>
        <dbReference type="SAM" id="Phobius"/>
    </source>
</evidence>
<gene>
    <name evidence="3" type="ORF">C8E02_3046</name>
    <name evidence="2" type="ORF">PQU93_15635</name>
</gene>
<dbReference type="RefSeq" id="WP_047966162.1">
    <property type="nucleotide sequence ID" value="NZ_JAQQKY010000010.1"/>
</dbReference>
<dbReference type="InterPro" id="IPR008621">
    <property type="entry name" value="Cbb3-typ_cyt_oxidase_comp"/>
</dbReference>
<keyword evidence="5" id="KW-1185">Reference proteome</keyword>
<dbReference type="AlphaFoldDB" id="A0A495B5C5"/>
<dbReference type="Pfam" id="PF05545">
    <property type="entry name" value="FixQ"/>
    <property type="match status" value="1"/>
</dbReference>
<comment type="caution">
    <text evidence="3">The sequence shown here is derived from an EMBL/GenBank/DDBJ whole genome shotgun (WGS) entry which is preliminary data.</text>
</comment>
<evidence type="ECO:0000313" key="4">
    <source>
        <dbReference type="Proteomes" id="UP000279384"/>
    </source>
</evidence>
<feature type="transmembrane region" description="Helical" evidence="1">
    <location>
        <begin position="6"/>
        <end position="27"/>
    </location>
</feature>
<dbReference type="Proteomes" id="UP001221566">
    <property type="component" value="Unassembled WGS sequence"/>
</dbReference>
<sequence length="61" mass="6794">MDLTNLARILFTVFCFVTFIVILIGAFGKKSQRRYDDAANLVFNGDEEEQHGIDAANGAKK</sequence>
<evidence type="ECO:0000313" key="2">
    <source>
        <dbReference type="EMBL" id="MDC7692200.1"/>
    </source>
</evidence>
<dbReference type="EMBL" id="RBID01000018">
    <property type="protein sequence ID" value="RKQ54785.1"/>
    <property type="molecule type" value="Genomic_DNA"/>
</dbReference>
<keyword evidence="1" id="KW-1133">Transmembrane helix</keyword>
<reference evidence="3 4" key="1">
    <citation type="submission" date="2018-10" db="EMBL/GenBank/DDBJ databases">
        <title>Genomic Encyclopedia of Type Strains, Phase IV (KMG-IV): sequencing the most valuable type-strain genomes for metagenomic binning, comparative biology and taxonomic classification.</title>
        <authorList>
            <person name="Goeker M."/>
        </authorList>
    </citation>
    <scope>NUCLEOTIDE SEQUENCE [LARGE SCALE GENOMIC DNA]</scope>
    <source>
        <strain evidence="3 4">DSM 3303</strain>
    </source>
</reference>
<accession>A0A495B5C5</accession>
<name>A0A495B5C5_VOGIN</name>
<reference evidence="2 5" key="2">
    <citation type="submission" date="2023-01" db="EMBL/GenBank/DDBJ databases">
        <title>Novel species of the genus Vogesella isolated from rivers.</title>
        <authorList>
            <person name="Lu H."/>
        </authorList>
    </citation>
    <scope>NUCLEOTIDE SEQUENCE [LARGE SCALE GENOMIC DNA]</scope>
    <source>
        <strain evidence="2 5">SH7W</strain>
    </source>
</reference>
<keyword evidence="1" id="KW-0812">Transmembrane</keyword>
<evidence type="ECO:0000313" key="5">
    <source>
        <dbReference type="Proteomes" id="UP001221566"/>
    </source>
</evidence>
<proteinExistence type="predicted"/>
<organism evidence="3 4">
    <name type="scientific">Vogesella indigofera</name>
    <name type="common">Pseudomonas indigofera</name>
    <dbReference type="NCBI Taxonomy" id="45465"/>
    <lineage>
        <taxon>Bacteria</taxon>
        <taxon>Pseudomonadati</taxon>
        <taxon>Pseudomonadota</taxon>
        <taxon>Betaproteobacteria</taxon>
        <taxon>Neisseriales</taxon>
        <taxon>Chromobacteriaceae</taxon>
        <taxon>Vogesella</taxon>
    </lineage>
</organism>
<evidence type="ECO:0000313" key="3">
    <source>
        <dbReference type="EMBL" id="RKQ54785.1"/>
    </source>
</evidence>
<protein>
    <submittedName>
        <fullName evidence="2">Cbb3-type cytochrome c oxidase subunit 3</fullName>
    </submittedName>
    <submittedName>
        <fullName evidence="3">Cytochrome c oxidase cbb3-type subunit 4</fullName>
    </submittedName>
</protein>
<keyword evidence="1" id="KW-0472">Membrane</keyword>
<dbReference type="EMBL" id="JAQQKY010000010">
    <property type="protein sequence ID" value="MDC7692200.1"/>
    <property type="molecule type" value="Genomic_DNA"/>
</dbReference>